<dbReference type="KEGG" id="foc:113217798"/>
<dbReference type="SUPFAM" id="SSF57501">
    <property type="entry name" value="Cystine-knot cytokines"/>
    <property type="match status" value="1"/>
</dbReference>
<proteinExistence type="predicted"/>
<organism evidence="1 2">
    <name type="scientific">Frankliniella occidentalis</name>
    <name type="common">Western flower thrips</name>
    <name type="synonym">Euthrips occidentalis</name>
    <dbReference type="NCBI Taxonomy" id="133901"/>
    <lineage>
        <taxon>Eukaryota</taxon>
        <taxon>Metazoa</taxon>
        <taxon>Ecdysozoa</taxon>
        <taxon>Arthropoda</taxon>
        <taxon>Hexapoda</taxon>
        <taxon>Insecta</taxon>
        <taxon>Pterygota</taxon>
        <taxon>Neoptera</taxon>
        <taxon>Paraneoptera</taxon>
        <taxon>Thysanoptera</taxon>
        <taxon>Terebrantia</taxon>
        <taxon>Thripoidea</taxon>
        <taxon>Thripidae</taxon>
        <taxon>Frankliniella</taxon>
    </lineage>
</organism>
<protein>
    <submittedName>
        <fullName evidence="2">Uncharacterized protein LOC113217798</fullName>
    </submittedName>
</protein>
<reference evidence="2" key="1">
    <citation type="submission" date="2025-08" db="UniProtKB">
        <authorList>
            <consortium name="RefSeq"/>
        </authorList>
    </citation>
    <scope>IDENTIFICATION</scope>
    <source>
        <tissue evidence="2">Whole organism</tissue>
    </source>
</reference>
<dbReference type="Proteomes" id="UP000504606">
    <property type="component" value="Unplaced"/>
</dbReference>
<accession>A0A9C6TQ72</accession>
<dbReference type="GeneID" id="113217798"/>
<dbReference type="RefSeq" id="XP_052120596.1">
    <property type="nucleotide sequence ID" value="XM_052264636.1"/>
</dbReference>
<dbReference type="InterPro" id="IPR029034">
    <property type="entry name" value="Cystine-knot_cytokine"/>
</dbReference>
<name>A0A9C6TQ72_FRAOC</name>
<keyword evidence="1" id="KW-1185">Reference proteome</keyword>
<sequence>MPTISGRVIKWPAVQLLSLAVLAVLMAMVGVAAPARTSGRRLALSWLDPADTEDVPAAVALGGIDVVGGYGGGRAAPRDSGTFDADLDLDLAMDEVSDNVVMAQQEGAEAPLSTAKRTLQDICDNIVVHSRDARSGHKCVRTGLLQCSCDNGYEAVTMGDMHYPHHIQQKKCIKSPFCHQRTYDMPVLTRGRTEMQEGNMNKIPLVPDLLREHWRFEMKQIVVACECGHPDYNGK</sequence>
<dbReference type="AlphaFoldDB" id="A0A9C6TQ72"/>
<gene>
    <name evidence="2" type="primary">LOC113217798</name>
</gene>
<evidence type="ECO:0000313" key="1">
    <source>
        <dbReference type="Proteomes" id="UP000504606"/>
    </source>
</evidence>
<evidence type="ECO:0000313" key="2">
    <source>
        <dbReference type="RefSeq" id="XP_052120596.1"/>
    </source>
</evidence>